<dbReference type="AlphaFoldDB" id="A0A9K3Q8D8"/>
<evidence type="ECO:0000313" key="2">
    <source>
        <dbReference type="Proteomes" id="UP000693970"/>
    </source>
</evidence>
<reference evidence="1" key="2">
    <citation type="submission" date="2021-04" db="EMBL/GenBank/DDBJ databases">
        <authorList>
            <person name="Podell S."/>
        </authorList>
    </citation>
    <scope>NUCLEOTIDE SEQUENCE</scope>
    <source>
        <strain evidence="1">Hildebrandi</strain>
    </source>
</reference>
<protein>
    <submittedName>
        <fullName evidence="1">GxxExxY family protein</fullName>
    </submittedName>
</protein>
<reference evidence="1" key="1">
    <citation type="journal article" date="2021" name="Sci. Rep.">
        <title>Diploid genomic architecture of Nitzschia inconspicua, an elite biomass production diatom.</title>
        <authorList>
            <person name="Oliver A."/>
            <person name="Podell S."/>
            <person name="Pinowska A."/>
            <person name="Traller J.C."/>
            <person name="Smith S.R."/>
            <person name="McClure R."/>
            <person name="Beliaev A."/>
            <person name="Bohutskyi P."/>
            <person name="Hill E.A."/>
            <person name="Rabines A."/>
            <person name="Zheng H."/>
            <person name="Allen L.Z."/>
            <person name="Kuo A."/>
            <person name="Grigoriev I.V."/>
            <person name="Allen A.E."/>
            <person name="Hazlebeck D."/>
            <person name="Allen E.E."/>
        </authorList>
    </citation>
    <scope>NUCLEOTIDE SEQUENCE</scope>
    <source>
        <strain evidence="1">Hildebrandi</strain>
    </source>
</reference>
<proteinExistence type="predicted"/>
<keyword evidence="2" id="KW-1185">Reference proteome</keyword>
<dbReference type="Pfam" id="PF13366">
    <property type="entry name" value="PDDEXK_3"/>
    <property type="match status" value="1"/>
</dbReference>
<dbReference type="InterPro" id="IPR026350">
    <property type="entry name" value="GxxExxY"/>
</dbReference>
<dbReference type="Proteomes" id="UP000693970">
    <property type="component" value="Unassembled WGS sequence"/>
</dbReference>
<dbReference type="EMBL" id="JAGRRH010000003">
    <property type="protein sequence ID" value="KAG7371984.1"/>
    <property type="molecule type" value="Genomic_DNA"/>
</dbReference>
<organism evidence="1 2">
    <name type="scientific">Nitzschia inconspicua</name>
    <dbReference type="NCBI Taxonomy" id="303405"/>
    <lineage>
        <taxon>Eukaryota</taxon>
        <taxon>Sar</taxon>
        <taxon>Stramenopiles</taxon>
        <taxon>Ochrophyta</taxon>
        <taxon>Bacillariophyta</taxon>
        <taxon>Bacillariophyceae</taxon>
        <taxon>Bacillariophycidae</taxon>
        <taxon>Bacillariales</taxon>
        <taxon>Bacillariaceae</taxon>
        <taxon>Nitzschia</taxon>
    </lineage>
</organism>
<accession>A0A9K3Q8D8</accession>
<comment type="caution">
    <text evidence="1">The sequence shown here is derived from an EMBL/GenBank/DDBJ whole genome shotgun (WGS) entry which is preliminary data.</text>
</comment>
<gene>
    <name evidence="1" type="ORF">IV203_018127</name>
</gene>
<sequence>MAPNEKEEHRHAIVIGHVHLDRCNDATNWDETPLFPEKIVDLVTLSRVLPSICSTIFHQIGSQQVEATYQRCLQVDLKAAGIPTVILEPEIHLLYKGQIVGSRRPDIFLKLHSGESALLELKAVNEMTIDHMIQLEYYLHSTGIEKGYLINFPHDCRFPTVKDKSSFIVNLLNGMKKKVEHLLSSGHSLRLQNSPQKRQVEVLEVTRRTLTKDEQKAIRIEQENKPQPKFGIKANGEECKICIREGKFCRFHLSQKPS</sequence>
<name>A0A9K3Q8D8_9STRA</name>
<dbReference type="OrthoDB" id="103153at2759"/>
<dbReference type="NCBIfam" id="TIGR04256">
    <property type="entry name" value="GxxExxY"/>
    <property type="match status" value="1"/>
</dbReference>
<evidence type="ECO:0000313" key="1">
    <source>
        <dbReference type="EMBL" id="KAG7371984.1"/>
    </source>
</evidence>